<protein>
    <submittedName>
        <fullName evidence="1">DUF4855 domain-containing protein</fullName>
    </submittedName>
</protein>
<evidence type="ECO:0000313" key="2">
    <source>
        <dbReference type="Proteomes" id="UP001159179"/>
    </source>
</evidence>
<dbReference type="AlphaFoldDB" id="A0AAW6SYT4"/>
<evidence type="ECO:0000313" key="1">
    <source>
        <dbReference type="EMBL" id="MDH5163443.1"/>
    </source>
</evidence>
<organism evidence="1 2">
    <name type="scientific">Heyndrickxia oleronia</name>
    <dbReference type="NCBI Taxonomy" id="38875"/>
    <lineage>
        <taxon>Bacteria</taxon>
        <taxon>Bacillati</taxon>
        <taxon>Bacillota</taxon>
        <taxon>Bacilli</taxon>
        <taxon>Bacillales</taxon>
        <taxon>Bacillaceae</taxon>
        <taxon>Heyndrickxia</taxon>
    </lineage>
</organism>
<dbReference type="InterPro" id="IPR032329">
    <property type="entry name" value="DUF4855"/>
</dbReference>
<name>A0AAW6SYT4_9BACI</name>
<proteinExistence type="predicted"/>
<accession>A0AAW6SYT4</accession>
<dbReference type="RefSeq" id="WP_280618158.1">
    <property type="nucleotide sequence ID" value="NZ_JAROYP010000015.1"/>
</dbReference>
<reference evidence="1" key="1">
    <citation type="submission" date="2023-03" db="EMBL/GenBank/DDBJ databases">
        <title>Bacterial isolates from washroom surfaces on a university campus.</title>
        <authorList>
            <person name="Holman D.B."/>
            <person name="Gzyl K.E."/>
            <person name="Taheri A.E."/>
        </authorList>
    </citation>
    <scope>NUCLEOTIDE SEQUENCE</scope>
    <source>
        <strain evidence="1">RD03</strain>
    </source>
</reference>
<dbReference type="Pfam" id="PF16147">
    <property type="entry name" value="DUF4855"/>
    <property type="match status" value="1"/>
</dbReference>
<dbReference type="EMBL" id="JAROYP010000015">
    <property type="protein sequence ID" value="MDH5163443.1"/>
    <property type="molecule type" value="Genomic_DNA"/>
</dbReference>
<gene>
    <name evidence="1" type="ORF">P5X88_21135</name>
</gene>
<dbReference type="Proteomes" id="UP001159179">
    <property type="component" value="Unassembled WGS sequence"/>
</dbReference>
<comment type="caution">
    <text evidence="1">The sequence shown here is derived from an EMBL/GenBank/DDBJ whole genome shotgun (WGS) entry which is preliminary data.</text>
</comment>
<sequence length="330" mass="38947">MSNISTGYMTAEQHSITNHICVLPVGDLLNKEMGNWSTEELKYCQYYYENGQPLDTLFRSYIFDPIRIRDDYYIHAMHTGLGKQARISDWMLVIDHLFDENVNLHALAQNTNEGEVTEIWVTIPYPHPLQENFGTVLEERLDFTSDEDRLKAIKWWIECFLLRWQKEERLHQKLALKGFVWQRSSINTGDEQIVKDTNDYIHQKGYLALWLFNYGSPGCAQWDTLNFDVACANPNYYGNTEIDTNWIKNTTVFSQYYHTGIQISFGNGMLFNHTHLYDYLNFGVSEGYMMSSLIAFQFPNQTMKKIYLNHPNEYKNMYLFTKKLYEPIQQ</sequence>